<organism evidence="3 4">
    <name type="scientific">Streptacidiphilus monticola</name>
    <dbReference type="NCBI Taxonomy" id="2161674"/>
    <lineage>
        <taxon>Bacteria</taxon>
        <taxon>Bacillati</taxon>
        <taxon>Actinomycetota</taxon>
        <taxon>Actinomycetes</taxon>
        <taxon>Kitasatosporales</taxon>
        <taxon>Streptomycetaceae</taxon>
        <taxon>Streptacidiphilus</taxon>
    </lineage>
</organism>
<keyword evidence="4" id="KW-1185">Reference proteome</keyword>
<accession>A0ABW1G6F5</accession>
<dbReference type="InterPro" id="IPR046129">
    <property type="entry name" value="DUF6126"/>
</dbReference>
<proteinExistence type="predicted"/>
<evidence type="ECO:0000256" key="1">
    <source>
        <dbReference type="SAM" id="MobiDB-lite"/>
    </source>
</evidence>
<name>A0ABW1G6F5_9ACTN</name>
<reference evidence="4" key="1">
    <citation type="journal article" date="2019" name="Int. J. Syst. Evol. Microbiol.">
        <title>The Global Catalogue of Microorganisms (GCM) 10K type strain sequencing project: providing services to taxonomists for standard genome sequencing and annotation.</title>
        <authorList>
            <consortium name="The Broad Institute Genomics Platform"/>
            <consortium name="The Broad Institute Genome Sequencing Center for Infectious Disease"/>
            <person name="Wu L."/>
            <person name="Ma J."/>
        </authorList>
    </citation>
    <scope>NUCLEOTIDE SEQUENCE [LARGE SCALE GENOMIC DNA]</scope>
    <source>
        <strain evidence="4">JCM 4816</strain>
    </source>
</reference>
<comment type="caution">
    <text evidence="3">The sequence shown here is derived from an EMBL/GenBank/DDBJ whole genome shotgun (WGS) entry which is preliminary data.</text>
</comment>
<dbReference type="EMBL" id="JBHSQJ010000095">
    <property type="protein sequence ID" value="MFC5909958.1"/>
    <property type="molecule type" value="Genomic_DNA"/>
</dbReference>
<dbReference type="RefSeq" id="WP_380586254.1">
    <property type="nucleotide sequence ID" value="NZ_JBHSQJ010000095.1"/>
</dbReference>
<dbReference type="Proteomes" id="UP001596174">
    <property type="component" value="Unassembled WGS sequence"/>
</dbReference>
<evidence type="ECO:0000256" key="2">
    <source>
        <dbReference type="SAM" id="Phobius"/>
    </source>
</evidence>
<keyword evidence="2" id="KW-0472">Membrane</keyword>
<keyword evidence="2" id="KW-0812">Transmembrane</keyword>
<evidence type="ECO:0000313" key="4">
    <source>
        <dbReference type="Proteomes" id="UP001596174"/>
    </source>
</evidence>
<feature type="region of interest" description="Disordered" evidence="1">
    <location>
        <begin position="1"/>
        <end position="34"/>
    </location>
</feature>
<evidence type="ECO:0000313" key="3">
    <source>
        <dbReference type="EMBL" id="MFC5909958.1"/>
    </source>
</evidence>
<feature type="transmembrane region" description="Helical" evidence="2">
    <location>
        <begin position="44"/>
        <end position="68"/>
    </location>
</feature>
<sequence>MTPADLPGSGGPGEPPGRGPDGGRADRTVADTDQRNRKAISKGVWVRAFIYVIGLHVFGGFIMLLFFIGQHRH</sequence>
<dbReference type="Pfam" id="PF19621">
    <property type="entry name" value="DUF6126"/>
    <property type="match status" value="1"/>
</dbReference>
<gene>
    <name evidence="3" type="ORF">ACFP3V_22415</name>
</gene>
<keyword evidence="2" id="KW-1133">Transmembrane helix</keyword>
<feature type="compositionally biased region" description="Basic and acidic residues" evidence="1">
    <location>
        <begin position="21"/>
        <end position="34"/>
    </location>
</feature>
<protein>
    <submittedName>
        <fullName evidence="3">DUF6126 family protein</fullName>
    </submittedName>
</protein>